<keyword evidence="4" id="KW-1185">Reference proteome</keyword>
<dbReference type="InterPro" id="IPR042100">
    <property type="entry name" value="Bug_dom1"/>
</dbReference>
<dbReference type="InterPro" id="IPR005064">
    <property type="entry name" value="BUG"/>
</dbReference>
<reference evidence="3 4" key="1">
    <citation type="submission" date="2022-10" db="EMBL/GenBank/DDBJ databases">
        <title>Roseococcus glaciei nov., sp. nov., isolated from glacier.</title>
        <authorList>
            <person name="Liu Q."/>
            <person name="Xin Y.-H."/>
        </authorList>
    </citation>
    <scope>NUCLEOTIDE SEQUENCE [LARGE SCALE GENOMIC DNA]</scope>
    <source>
        <strain evidence="3 4">MDT2-1-1</strain>
    </source>
</reference>
<dbReference type="PANTHER" id="PTHR42928:SF5">
    <property type="entry name" value="BLR1237 PROTEIN"/>
    <property type="match status" value="1"/>
</dbReference>
<dbReference type="SUPFAM" id="SSF53850">
    <property type="entry name" value="Periplasmic binding protein-like II"/>
    <property type="match status" value="1"/>
</dbReference>
<dbReference type="Gene3D" id="3.40.190.150">
    <property type="entry name" value="Bordetella uptake gene, domain 1"/>
    <property type="match status" value="1"/>
</dbReference>
<evidence type="ECO:0000313" key="4">
    <source>
        <dbReference type="Proteomes" id="UP001526430"/>
    </source>
</evidence>
<dbReference type="PIRSF" id="PIRSF017082">
    <property type="entry name" value="YflP"/>
    <property type="match status" value="1"/>
</dbReference>
<comment type="caution">
    <text evidence="3">The sequence shown here is derived from an EMBL/GenBank/DDBJ whole genome shotgun (WGS) entry which is preliminary data.</text>
</comment>
<dbReference type="EMBL" id="JAPFQI010000003">
    <property type="protein sequence ID" value="MCW8085530.1"/>
    <property type="molecule type" value="Genomic_DNA"/>
</dbReference>
<name>A0ABT3NTN7_9PROT</name>
<dbReference type="CDD" id="cd07012">
    <property type="entry name" value="PBP2_Bug_TTT"/>
    <property type="match status" value="1"/>
</dbReference>
<dbReference type="Pfam" id="PF03401">
    <property type="entry name" value="TctC"/>
    <property type="match status" value="1"/>
</dbReference>
<dbReference type="RefSeq" id="WP_301589430.1">
    <property type="nucleotide sequence ID" value="NZ_JAPFQI010000003.1"/>
</dbReference>
<evidence type="ECO:0000256" key="1">
    <source>
        <dbReference type="ARBA" id="ARBA00006987"/>
    </source>
</evidence>
<keyword evidence="2" id="KW-0732">Signal</keyword>
<comment type="similarity">
    <text evidence="1">Belongs to the UPF0065 (bug) family.</text>
</comment>
<gene>
    <name evidence="3" type="ORF">OF850_07830</name>
</gene>
<dbReference type="Gene3D" id="3.40.190.10">
    <property type="entry name" value="Periplasmic binding protein-like II"/>
    <property type="match status" value="1"/>
</dbReference>
<sequence length="329" mass="35095">MITPRRGLGLVALSTLAAPAPVRAQSASTWPRAQPIRFIVPFAPGGTTDIIARILMAEVSRRIGQTVVVENRPGAGATLGTGQVARAAPDGYTLLLSVISAMVVGKVLYGERVTWDPDQDFAHVAMVMSTPYLILVRPDLPIRTLADLVAEARRRPDALSYGSAGVGSMPHLVMVRFLSAAGISMTHVPYRGAAQIATDVAGGVLPMMVDSLTAASANIRSGMLRPLAHTWPERVPAFPDIPTFRELGFEDLVVDGWSGIAAPARTPRPILEQLATATREALAAPDVVRRYAETATAPGRHFLDDAQRFVREELAAWTPIIRASGASVD</sequence>
<protein>
    <submittedName>
        <fullName evidence="3">Tripartite tricarboxylate transporter substrate binding protein</fullName>
    </submittedName>
</protein>
<dbReference type="PANTHER" id="PTHR42928">
    <property type="entry name" value="TRICARBOXYLATE-BINDING PROTEIN"/>
    <property type="match status" value="1"/>
</dbReference>
<proteinExistence type="inferred from homology"/>
<organism evidence="3 4">
    <name type="scientific">Sabulicella glaciei</name>
    <dbReference type="NCBI Taxonomy" id="2984948"/>
    <lineage>
        <taxon>Bacteria</taxon>
        <taxon>Pseudomonadati</taxon>
        <taxon>Pseudomonadota</taxon>
        <taxon>Alphaproteobacteria</taxon>
        <taxon>Acetobacterales</taxon>
        <taxon>Acetobacteraceae</taxon>
        <taxon>Sabulicella</taxon>
    </lineage>
</organism>
<feature type="signal peptide" evidence="2">
    <location>
        <begin position="1"/>
        <end position="24"/>
    </location>
</feature>
<accession>A0ABT3NTN7</accession>
<evidence type="ECO:0000313" key="3">
    <source>
        <dbReference type="EMBL" id="MCW8085530.1"/>
    </source>
</evidence>
<evidence type="ECO:0000256" key="2">
    <source>
        <dbReference type="SAM" id="SignalP"/>
    </source>
</evidence>
<feature type="chain" id="PRO_5045209458" evidence="2">
    <location>
        <begin position="25"/>
        <end position="329"/>
    </location>
</feature>
<dbReference type="Proteomes" id="UP001526430">
    <property type="component" value="Unassembled WGS sequence"/>
</dbReference>